<evidence type="ECO:0000256" key="1">
    <source>
        <dbReference type="SAM" id="MobiDB-lite"/>
    </source>
</evidence>
<name>W2CJ87_9BACT</name>
<dbReference type="EMBL" id="AYYE01001170">
    <property type="protein sequence ID" value="ETK06537.1"/>
    <property type="molecule type" value="Genomic_DNA"/>
</dbReference>
<proteinExistence type="predicted"/>
<protein>
    <submittedName>
        <fullName evidence="2">Uncharacterized protein</fullName>
    </submittedName>
</protein>
<dbReference type="PATRIC" id="fig|1411022.3.peg.1465"/>
<evidence type="ECO:0000313" key="3">
    <source>
        <dbReference type="Proteomes" id="UP000034982"/>
    </source>
</evidence>
<organism evidence="2 3">
    <name type="scientific">Tannerella sp. oral taxon BU063 isolate Cell 1/3</name>
    <dbReference type="NCBI Taxonomy" id="1411022"/>
    <lineage>
        <taxon>Bacteria</taxon>
        <taxon>Pseudomonadati</taxon>
        <taxon>Bacteroidota</taxon>
        <taxon>Bacteroidia</taxon>
        <taxon>Bacteroidales</taxon>
        <taxon>Tannerellaceae</taxon>
        <taxon>Tannerella</taxon>
    </lineage>
</organism>
<dbReference type="AlphaFoldDB" id="W2CJ87"/>
<feature type="compositionally biased region" description="Basic and acidic residues" evidence="1">
    <location>
        <begin position="1"/>
        <end position="11"/>
    </location>
</feature>
<reference evidence="2 3" key="1">
    <citation type="submission" date="2013-11" db="EMBL/GenBank/DDBJ databases">
        <title>Single cell genomics of uncultured Tannerella BU063 (oral taxon 286).</title>
        <authorList>
            <person name="Beall C.J."/>
            <person name="Campbell A.G."/>
            <person name="Griffen A.L."/>
            <person name="Podar M."/>
            <person name="Leys E.J."/>
        </authorList>
    </citation>
    <scope>NUCLEOTIDE SEQUENCE [LARGE SCALE GENOMIC DNA]</scope>
    <source>
        <strain evidence="2">Cell 1/3</strain>
    </source>
</reference>
<feature type="region of interest" description="Disordered" evidence="1">
    <location>
        <begin position="1"/>
        <end position="52"/>
    </location>
</feature>
<gene>
    <name evidence="2" type="ORF">T230_11950</name>
</gene>
<dbReference type="Proteomes" id="UP000034982">
    <property type="component" value="Unassembled WGS sequence"/>
</dbReference>
<comment type="caution">
    <text evidence="2">The sequence shown here is derived from an EMBL/GenBank/DDBJ whole genome shotgun (WGS) entry which is preliminary data.</text>
</comment>
<evidence type="ECO:0000313" key="2">
    <source>
        <dbReference type="EMBL" id="ETK06537.1"/>
    </source>
</evidence>
<accession>W2CJ87</accession>
<sequence length="116" mass="12491">MDLVHKTDLHRQRGGRTAGHDVDPQQGVRPDQRFGLPDPSAGRGADRYEDHGSLLLQGERGQQGLAAQLGQGKVGDVWNTSDTGKNYAWSGTDWDDLGGSFTVEALTNGEIDTICS</sequence>